<reference evidence="12" key="1">
    <citation type="journal article" date="2020" name="Stud. Mycol.">
        <title>101 Dothideomycetes genomes: a test case for predicting lifestyles and emergence of pathogens.</title>
        <authorList>
            <person name="Haridas S."/>
            <person name="Albert R."/>
            <person name="Binder M."/>
            <person name="Bloem J."/>
            <person name="Labutti K."/>
            <person name="Salamov A."/>
            <person name="Andreopoulos B."/>
            <person name="Baker S."/>
            <person name="Barry K."/>
            <person name="Bills G."/>
            <person name="Bluhm B."/>
            <person name="Cannon C."/>
            <person name="Castanera R."/>
            <person name="Culley D."/>
            <person name="Daum C."/>
            <person name="Ezra D."/>
            <person name="Gonzalez J."/>
            <person name="Henrissat B."/>
            <person name="Kuo A."/>
            <person name="Liang C."/>
            <person name="Lipzen A."/>
            <person name="Lutzoni F."/>
            <person name="Magnuson J."/>
            <person name="Mondo S."/>
            <person name="Nolan M."/>
            <person name="Ohm R."/>
            <person name="Pangilinan J."/>
            <person name="Park H.-J."/>
            <person name="Ramirez L."/>
            <person name="Alfaro M."/>
            <person name="Sun H."/>
            <person name="Tritt A."/>
            <person name="Yoshinaga Y."/>
            <person name="Zwiers L.-H."/>
            <person name="Turgeon B."/>
            <person name="Goodwin S."/>
            <person name="Spatafora J."/>
            <person name="Crous P."/>
            <person name="Grigoriev I."/>
        </authorList>
    </citation>
    <scope>NUCLEOTIDE SEQUENCE</scope>
    <source>
        <strain evidence="12">CBS 379.55</strain>
    </source>
</reference>
<dbReference type="SUPFAM" id="SSF49785">
    <property type="entry name" value="Galactose-binding domain-like"/>
    <property type="match status" value="2"/>
</dbReference>
<name>A0A6A6JS97_WESOR</name>
<dbReference type="InterPro" id="IPR036833">
    <property type="entry name" value="BetaGal_dom3_sf"/>
</dbReference>
<dbReference type="InterPro" id="IPR019801">
    <property type="entry name" value="Glyco_hydro_35_CS"/>
</dbReference>
<keyword evidence="6" id="KW-0325">Glycoprotein</keyword>
<keyword evidence="5 8" id="KW-0378">Hydrolase</keyword>
<dbReference type="Gene3D" id="2.60.120.260">
    <property type="entry name" value="Galactose-binding domain-like"/>
    <property type="match status" value="2"/>
</dbReference>
<dbReference type="Pfam" id="PF13363">
    <property type="entry name" value="BetaGal_dom3"/>
    <property type="match status" value="1"/>
</dbReference>
<dbReference type="EMBL" id="ML986486">
    <property type="protein sequence ID" value="KAF2279491.1"/>
    <property type="molecule type" value="Genomic_DNA"/>
</dbReference>
<dbReference type="InterPro" id="IPR008979">
    <property type="entry name" value="Galactose-bd-like_sf"/>
</dbReference>
<dbReference type="SMART" id="SM01029">
    <property type="entry name" value="BetaGal_dom2"/>
    <property type="match status" value="1"/>
</dbReference>
<accession>A0A6A6JS97</accession>
<dbReference type="Pfam" id="PF01301">
    <property type="entry name" value="Glyco_hydro_35"/>
    <property type="match status" value="1"/>
</dbReference>
<evidence type="ECO:0000256" key="4">
    <source>
        <dbReference type="ARBA" id="ARBA00022729"/>
    </source>
</evidence>
<evidence type="ECO:0000256" key="6">
    <source>
        <dbReference type="ARBA" id="ARBA00023180"/>
    </source>
</evidence>
<comment type="similarity">
    <text evidence="2 9">Belongs to the glycosyl hydrolase 35 family.</text>
</comment>
<dbReference type="PRINTS" id="PR00742">
    <property type="entry name" value="GLHYDRLASE35"/>
</dbReference>
<dbReference type="Gene3D" id="3.20.20.80">
    <property type="entry name" value="Glycosidases"/>
    <property type="match status" value="1"/>
</dbReference>
<dbReference type="SUPFAM" id="SSF51445">
    <property type="entry name" value="(Trans)glycosidases"/>
    <property type="match status" value="1"/>
</dbReference>
<dbReference type="GO" id="GO:0004565">
    <property type="term" value="F:beta-galactosidase activity"/>
    <property type="evidence" value="ECO:0007669"/>
    <property type="project" value="UniProtKB-EC"/>
</dbReference>
<dbReference type="GO" id="GO:0005975">
    <property type="term" value="P:carbohydrate metabolic process"/>
    <property type="evidence" value="ECO:0007669"/>
    <property type="project" value="InterPro"/>
</dbReference>
<protein>
    <recommendedName>
        <fullName evidence="3 8">Beta-galactosidase</fullName>
        <ecNumber evidence="3 8">3.2.1.23</ecNumber>
    </recommendedName>
</protein>
<dbReference type="InterPro" id="IPR017853">
    <property type="entry name" value="GH"/>
</dbReference>
<keyword evidence="7 8" id="KW-0326">Glycosidase</keyword>
<dbReference type="Gene3D" id="2.102.20.10">
    <property type="entry name" value="Beta-galactosidase, domain 2"/>
    <property type="match status" value="1"/>
</dbReference>
<dbReference type="Gene3D" id="2.60.390.10">
    <property type="entry name" value="Beta-galactosidase, domain 3"/>
    <property type="match status" value="1"/>
</dbReference>
<evidence type="ECO:0000256" key="5">
    <source>
        <dbReference type="ARBA" id="ARBA00022801"/>
    </source>
</evidence>
<dbReference type="FunFam" id="3.20.20.80:FF:000040">
    <property type="entry name" value="Beta-galactosidase A"/>
    <property type="match status" value="1"/>
</dbReference>
<dbReference type="Pfam" id="PF13364">
    <property type="entry name" value="BetaGal_ABD2"/>
    <property type="match status" value="2"/>
</dbReference>
<dbReference type="RefSeq" id="XP_033657030.1">
    <property type="nucleotide sequence ID" value="XM_033799583.1"/>
</dbReference>
<dbReference type="InterPro" id="IPR001944">
    <property type="entry name" value="Glycoside_Hdrlase_35"/>
</dbReference>
<evidence type="ECO:0000256" key="7">
    <source>
        <dbReference type="ARBA" id="ARBA00023295"/>
    </source>
</evidence>
<evidence type="ECO:0000259" key="11">
    <source>
        <dbReference type="SMART" id="SM01029"/>
    </source>
</evidence>
<dbReference type="InterPro" id="IPR025300">
    <property type="entry name" value="BetaGal_jelly_roll_dom"/>
</dbReference>
<evidence type="ECO:0000313" key="13">
    <source>
        <dbReference type="Proteomes" id="UP000800097"/>
    </source>
</evidence>
<evidence type="ECO:0000256" key="8">
    <source>
        <dbReference type="RuleBase" id="RU000675"/>
    </source>
</evidence>
<proteinExistence type="inferred from homology"/>
<dbReference type="AlphaFoldDB" id="A0A6A6JS97"/>
<dbReference type="SUPFAM" id="SSF51011">
    <property type="entry name" value="Glycosyl hydrolase domain"/>
    <property type="match status" value="1"/>
</dbReference>
<dbReference type="FunFam" id="2.60.120.260:FF:000065">
    <property type="entry name" value="Beta-galactosidase A"/>
    <property type="match status" value="1"/>
</dbReference>
<feature type="domain" description="Beta-galactosidase" evidence="11">
    <location>
        <begin position="395"/>
        <end position="574"/>
    </location>
</feature>
<keyword evidence="4 10" id="KW-0732">Signal</keyword>
<dbReference type="Pfam" id="PF10435">
    <property type="entry name" value="BetaGal_dom2"/>
    <property type="match status" value="1"/>
</dbReference>
<dbReference type="InterPro" id="IPR037110">
    <property type="entry name" value="Betagal_dom2_sf"/>
</dbReference>
<dbReference type="SUPFAM" id="SSF117100">
    <property type="entry name" value="Beta-galactosidase LacA, domain 3"/>
    <property type="match status" value="1"/>
</dbReference>
<dbReference type="InterPro" id="IPR031330">
    <property type="entry name" value="Gly_Hdrlase_35_cat"/>
</dbReference>
<dbReference type="EC" id="3.2.1.23" evidence="3 8"/>
<dbReference type="InterPro" id="IPR025972">
    <property type="entry name" value="BetaGal_dom3"/>
</dbReference>
<evidence type="ECO:0000256" key="3">
    <source>
        <dbReference type="ARBA" id="ARBA00012756"/>
    </source>
</evidence>
<evidence type="ECO:0000256" key="1">
    <source>
        <dbReference type="ARBA" id="ARBA00001412"/>
    </source>
</evidence>
<keyword evidence="13" id="KW-1185">Reference proteome</keyword>
<dbReference type="GeneID" id="54552758"/>
<dbReference type="PROSITE" id="PS01182">
    <property type="entry name" value="GLYCOSYL_HYDROL_F35"/>
    <property type="match status" value="1"/>
</dbReference>
<evidence type="ECO:0000313" key="12">
    <source>
        <dbReference type="EMBL" id="KAF2279491.1"/>
    </source>
</evidence>
<feature type="chain" id="PRO_5025435025" description="Beta-galactosidase" evidence="10">
    <location>
        <begin position="24"/>
        <end position="1017"/>
    </location>
</feature>
<feature type="signal peptide" evidence="10">
    <location>
        <begin position="1"/>
        <end position="23"/>
    </location>
</feature>
<evidence type="ECO:0000256" key="2">
    <source>
        <dbReference type="ARBA" id="ARBA00009809"/>
    </source>
</evidence>
<organism evidence="12 13">
    <name type="scientific">Westerdykella ornata</name>
    <dbReference type="NCBI Taxonomy" id="318751"/>
    <lineage>
        <taxon>Eukaryota</taxon>
        <taxon>Fungi</taxon>
        <taxon>Dikarya</taxon>
        <taxon>Ascomycota</taxon>
        <taxon>Pezizomycotina</taxon>
        <taxon>Dothideomycetes</taxon>
        <taxon>Pleosporomycetidae</taxon>
        <taxon>Pleosporales</taxon>
        <taxon>Sporormiaceae</taxon>
        <taxon>Westerdykella</taxon>
    </lineage>
</organism>
<comment type="catalytic activity">
    <reaction evidence="1 8">
        <text>Hydrolysis of terminal non-reducing beta-D-galactose residues in beta-D-galactosides.</text>
        <dbReference type="EC" id="3.2.1.23"/>
    </reaction>
</comment>
<dbReference type="OrthoDB" id="1657402at2759"/>
<gene>
    <name evidence="12" type="ORF">EI97DRAFT_439828</name>
</gene>
<dbReference type="InterPro" id="IPR018954">
    <property type="entry name" value="Betagal_dom2"/>
</dbReference>
<evidence type="ECO:0000256" key="10">
    <source>
        <dbReference type="SAM" id="SignalP"/>
    </source>
</evidence>
<dbReference type="Proteomes" id="UP000800097">
    <property type="component" value="Unassembled WGS sequence"/>
</dbReference>
<dbReference type="PANTHER" id="PTHR23421">
    <property type="entry name" value="BETA-GALACTOSIDASE RELATED"/>
    <property type="match status" value="1"/>
</dbReference>
<evidence type="ECO:0000256" key="9">
    <source>
        <dbReference type="RuleBase" id="RU003679"/>
    </source>
</evidence>
<sequence length="1017" mass="112151">MKPLLKFLATALAVSSLAVRGEARVSGSLPHERIRPYKRGPLQDIVTWDEHSLMVHGKRVLFYSGEVHPYRLPVPDLWLDVFQKIKALGFNGVSFYVDWALLEGKPGVYRAEGVFALEPFFEAAQKAGIYLLARPGPYINAEVSGGGFPGWIQRTNGMLRTRARDFLNATNLYMESVGKTIAAAQITNGGPIILVQPENEYTEATASVQPFPDPVYMQYVEDQLRKAGIVVPLISNDASPKGYNAPGQPGDVDIYGHDGYPLGFDCANPTVWPDDKFPTNWRELHLKHSPTTPYSIVEFQGGSFDPWGGPGFDKCSVLVGAEFERVFYKQLYSFGVTILNIYMTFGGTNWGNLGHPGGYTSYDYAAAIREDRRVDREKYSELKLQANFLKVSPAYLTAARGNASSTTSTTATGLTVTRASEGNTAFYFVRHTKYNTHDTTRYKLRLWTTAFGNITVPQLNGTSLTLSGRDAKIHVSDYDIGGATLVYSTAEIFTWHKYADRTVLVLYGGPGETHEFVLAVTGYEALEGEVVAAATRGYTLINWKATAQRKVVKVGVGKPFIYVYLLDRNSAYNYWSVDQAPHDSSNPIILKAGYLMRTAKVDGDTLSLTGDMNSTIPIEIIGGAPPTLSTLTFNGEDVPFKVDKDGIIKTEDINYPKPKPYIPKLNTLNWKYLDALPELQPTYDDHAWTPANLNKTYNSHRRLSTPTSLYASDYGYHSGTLLYRGHFTATGTEKSLYLFTQGGSAFGGSAWLNNTFLGSWRGYDAATNGNNTFTLANLARGKQYVITVVIDHMGLDQNWVIGIETMKNPRGILDYSLDGHEKSDVRWKITGNLGGEDYRDLSRGPLNEGGLWVERQGLHLPGALSATKGRFAWKESKGPVNDGIGGPGIGFFATEFELGLPSGYDIPLSFTFSNDTATTSGGGNHSVPAAYRVQIYVNGWQFGKFVSNVGPQTRFPVPEGILDYRGKNYLAVVLWGLDNGRTRIRGLELGVDAVVWSGRADVRVVEGERYGVRDGAY</sequence>